<proteinExistence type="predicted"/>
<sequence length="317" mass="35265">MREFPPKALHLQLSSSQTDRGLTYQVLQVELTASDRLIEPQDLVDLQLPAGIDTAEGVVISGRAPVWLFAYLTSVLYPTAWVGCYDPRLGTVIVSTNSRQVSVGQVISIHPANGRKLINQTSAEDKLSPALMVVGPPDSGKSVFSHASFQALLPNHPDIYLQRAHWDGEGNYVLELAKNTTDDEIEQFKANNRGALTERFFPYHAQAILKLRMQKSLVIVDVGGMVQPEKLPLLEACSHYLIISSKPEAINAWHEFCRDRGNLIPVAVIHSSLQEVETVHQTKPYLEVTSGPWIRGEVRQVSEILLNQIKSIFTLNK</sequence>
<name>A0A951UUB7_9CYAN</name>
<reference evidence="1" key="2">
    <citation type="journal article" date="2022" name="Microbiol. Resour. Announc.">
        <title>Metagenome Sequencing to Explore Phylogenomics of Terrestrial Cyanobacteria.</title>
        <authorList>
            <person name="Ward R.D."/>
            <person name="Stajich J.E."/>
            <person name="Johansen J.R."/>
            <person name="Huntemann M."/>
            <person name="Clum A."/>
            <person name="Foster B."/>
            <person name="Foster B."/>
            <person name="Roux S."/>
            <person name="Palaniappan K."/>
            <person name="Varghese N."/>
            <person name="Mukherjee S."/>
            <person name="Reddy T.B.K."/>
            <person name="Daum C."/>
            <person name="Copeland A."/>
            <person name="Chen I.A."/>
            <person name="Ivanova N.N."/>
            <person name="Kyrpides N.C."/>
            <person name="Shapiro N."/>
            <person name="Eloe-Fadrosh E.A."/>
            <person name="Pietrasiak N."/>
        </authorList>
    </citation>
    <scope>NUCLEOTIDE SEQUENCE</scope>
    <source>
        <strain evidence="1">GSE-NOS-MK-12-04C</strain>
    </source>
</reference>
<organism evidence="1 2">
    <name type="scientific">Cyanomargarita calcarea GSE-NOS-MK-12-04C</name>
    <dbReference type="NCBI Taxonomy" id="2839659"/>
    <lineage>
        <taxon>Bacteria</taxon>
        <taxon>Bacillati</taxon>
        <taxon>Cyanobacteriota</taxon>
        <taxon>Cyanophyceae</taxon>
        <taxon>Nostocales</taxon>
        <taxon>Cyanomargaritaceae</taxon>
        <taxon>Cyanomargarita</taxon>
    </lineage>
</organism>
<gene>
    <name evidence="1" type="primary">csx3</name>
    <name evidence="1" type="ORF">KME60_21185</name>
</gene>
<dbReference type="InterPro" id="IPR013409">
    <property type="entry name" value="CRISPR-assoc_prot_Crn3/Csx3"/>
</dbReference>
<dbReference type="Pfam" id="PF09620">
    <property type="entry name" value="Cas_csx3"/>
    <property type="match status" value="1"/>
</dbReference>
<dbReference type="EMBL" id="JAHHGZ010000024">
    <property type="protein sequence ID" value="MBW4669854.1"/>
    <property type="molecule type" value="Genomic_DNA"/>
</dbReference>
<dbReference type="CDD" id="cd09740">
    <property type="entry name" value="Csx3_III-U"/>
    <property type="match status" value="1"/>
</dbReference>
<reference evidence="1" key="1">
    <citation type="submission" date="2021-05" db="EMBL/GenBank/DDBJ databases">
        <authorList>
            <person name="Pietrasiak N."/>
            <person name="Ward R."/>
            <person name="Stajich J.E."/>
            <person name="Kurbessoian T."/>
        </authorList>
    </citation>
    <scope>NUCLEOTIDE SEQUENCE</scope>
    <source>
        <strain evidence="1">GSE-NOS-MK-12-04C</strain>
    </source>
</reference>
<accession>A0A951UUB7</accession>
<evidence type="ECO:0000313" key="1">
    <source>
        <dbReference type="EMBL" id="MBW4669854.1"/>
    </source>
</evidence>
<dbReference type="NCBIfam" id="TIGR02579">
    <property type="entry name" value="cas_csx3"/>
    <property type="match status" value="1"/>
</dbReference>
<protein>
    <submittedName>
        <fullName evidence="1">CRISPR-associated protein Csx3</fullName>
    </submittedName>
</protein>
<dbReference type="Proteomes" id="UP000729701">
    <property type="component" value="Unassembled WGS sequence"/>
</dbReference>
<evidence type="ECO:0000313" key="2">
    <source>
        <dbReference type="Proteomes" id="UP000729701"/>
    </source>
</evidence>
<dbReference type="AlphaFoldDB" id="A0A951UUB7"/>
<comment type="caution">
    <text evidence="1">The sequence shown here is derived from an EMBL/GenBank/DDBJ whole genome shotgun (WGS) entry which is preliminary data.</text>
</comment>